<keyword evidence="3" id="KW-1185">Reference proteome</keyword>
<sequence length="355" mass="35591">MTDTATLPPADAPAGPVPSALPAVLGLEPHRRVFRTGPGERFVGLDPGTAVVVGSLPDGLAALVDDLATPTARDELVERAVARGARRADALDLLSRLHRAGVVVDASALRRADEHRRRAAVLVEGAGPLAVGVALGLAAAGVGTVHLRTAGTVTAADLRTGLIEADRGRPRAQALAAAVAAVAPRAVSGPAPARFSPDLVLLTDALVPEPVRVGKLHAAGRAHLAVRLRDGTGVVGPLVLPGRTACLRCLELHRRARDRAWPAVAAQLVGKPGTADPACAVATAALATAQALVALDGAAGGGLTPPTLDATLELEPSAGALRRRAWPPHPDCGCGAAGRRAAAVPGPAPGPAAPP</sequence>
<organism evidence="2 3">
    <name type="scientific">Pseudonocardia humida</name>
    <dbReference type="NCBI Taxonomy" id="2800819"/>
    <lineage>
        <taxon>Bacteria</taxon>
        <taxon>Bacillati</taxon>
        <taxon>Actinomycetota</taxon>
        <taxon>Actinomycetes</taxon>
        <taxon>Pseudonocardiales</taxon>
        <taxon>Pseudonocardiaceae</taxon>
        <taxon>Pseudonocardia</taxon>
    </lineage>
</organism>
<feature type="compositionally biased region" description="Pro residues" evidence="1">
    <location>
        <begin position="346"/>
        <end position="355"/>
    </location>
</feature>
<evidence type="ECO:0000313" key="2">
    <source>
        <dbReference type="EMBL" id="MCO1660753.1"/>
    </source>
</evidence>
<dbReference type="Proteomes" id="UP001165283">
    <property type="component" value="Unassembled WGS sequence"/>
</dbReference>
<accession>A0ABT1ACV0</accession>
<dbReference type="InterPro" id="IPR022291">
    <property type="entry name" value="Bacteriocin_synth_cyclodeHase"/>
</dbReference>
<gene>
    <name evidence="2" type="ORF">KDL28_37455</name>
</gene>
<evidence type="ECO:0000256" key="1">
    <source>
        <dbReference type="SAM" id="MobiDB-lite"/>
    </source>
</evidence>
<protein>
    <submittedName>
        <fullName evidence="2">TOMM leader peptide-binding protein</fullName>
    </submittedName>
</protein>
<dbReference type="SUPFAM" id="SSF69572">
    <property type="entry name" value="Activating enzymes of the ubiquitin-like proteins"/>
    <property type="match status" value="1"/>
</dbReference>
<comment type="caution">
    <text evidence="2">The sequence shown here is derived from an EMBL/GenBank/DDBJ whole genome shotgun (WGS) entry which is preliminary data.</text>
</comment>
<dbReference type="EMBL" id="JAGSOV010000091">
    <property type="protein sequence ID" value="MCO1660753.1"/>
    <property type="molecule type" value="Genomic_DNA"/>
</dbReference>
<proteinExistence type="predicted"/>
<dbReference type="InterPro" id="IPR035985">
    <property type="entry name" value="Ubiquitin-activating_enz"/>
</dbReference>
<dbReference type="RefSeq" id="WP_252446292.1">
    <property type="nucleotide sequence ID" value="NZ_JAGSOV010000091.1"/>
</dbReference>
<dbReference type="NCBIfam" id="TIGR03882">
    <property type="entry name" value="cyclo_dehyd_2"/>
    <property type="match status" value="1"/>
</dbReference>
<reference evidence="2" key="1">
    <citation type="submission" date="2021-04" db="EMBL/GenBank/DDBJ databases">
        <title>Pseudonocardia sp. nov., isolated from sandy soil of mangrove forest.</title>
        <authorList>
            <person name="Zan Z."/>
            <person name="Huang R."/>
            <person name="Liu W."/>
        </authorList>
    </citation>
    <scope>NUCLEOTIDE SEQUENCE</scope>
    <source>
        <strain evidence="2">S2-4</strain>
    </source>
</reference>
<name>A0ABT1ACV0_9PSEU</name>
<feature type="region of interest" description="Disordered" evidence="1">
    <location>
        <begin position="336"/>
        <end position="355"/>
    </location>
</feature>
<dbReference type="Gene3D" id="3.40.50.720">
    <property type="entry name" value="NAD(P)-binding Rossmann-like Domain"/>
    <property type="match status" value="1"/>
</dbReference>
<evidence type="ECO:0000313" key="3">
    <source>
        <dbReference type="Proteomes" id="UP001165283"/>
    </source>
</evidence>